<comment type="caution">
    <text evidence="6">The sequence shown here is derived from an EMBL/GenBank/DDBJ whole genome shotgun (WGS) entry which is preliminary data.</text>
</comment>
<protein>
    <submittedName>
        <fullName evidence="6">OmpA family protein</fullName>
    </submittedName>
</protein>
<proteinExistence type="predicted"/>
<reference evidence="6" key="1">
    <citation type="submission" date="2018-08" db="EMBL/GenBank/DDBJ databases">
        <authorList>
            <person name="Jin W."/>
            <person name="Wang H."/>
            <person name="Yang Y."/>
            <person name="Li M."/>
            <person name="Liu J."/>
        </authorList>
    </citation>
    <scope>NUCLEOTIDE SEQUENCE</scope>
    <source>
        <strain evidence="6">AESS21</strain>
    </source>
</reference>
<evidence type="ECO:0000313" key="7">
    <source>
        <dbReference type="Proteomes" id="UP000705379"/>
    </source>
</evidence>
<reference evidence="6" key="2">
    <citation type="journal article" date="2021" name="Microorganisms">
        <title>Bacterial Dimethylsulfoniopropionate Biosynthesis in the East China Sea.</title>
        <authorList>
            <person name="Liu J."/>
            <person name="Zhang Y."/>
            <person name="Liu J."/>
            <person name="Zhong H."/>
            <person name="Williams B.T."/>
            <person name="Zheng Y."/>
            <person name="Curson A.R.J."/>
            <person name="Sun C."/>
            <person name="Sun H."/>
            <person name="Song D."/>
            <person name="Wagner Mackenzie B."/>
            <person name="Bermejo Martinez A."/>
            <person name="Todd J.D."/>
            <person name="Zhang X.H."/>
        </authorList>
    </citation>
    <scope>NUCLEOTIDE SEQUENCE</scope>
    <source>
        <strain evidence="6">AESS21</strain>
    </source>
</reference>
<evidence type="ECO:0000256" key="3">
    <source>
        <dbReference type="ARBA" id="ARBA00023237"/>
    </source>
</evidence>
<comment type="subcellular location">
    <subcellularLocation>
        <location evidence="1">Cell outer membrane</location>
    </subcellularLocation>
</comment>
<dbReference type="PANTHER" id="PTHR30329:SF21">
    <property type="entry name" value="LIPOPROTEIN YIAD-RELATED"/>
    <property type="match status" value="1"/>
</dbReference>
<dbReference type="InterPro" id="IPR006664">
    <property type="entry name" value="OMP_bac"/>
</dbReference>
<dbReference type="InterPro" id="IPR050330">
    <property type="entry name" value="Bact_OuterMem_StrucFunc"/>
</dbReference>
<dbReference type="EMBL" id="QTKU01000004">
    <property type="protein sequence ID" value="MBS8261639.1"/>
    <property type="molecule type" value="Genomic_DNA"/>
</dbReference>
<sequence>MKFSTLLPTGLATFAVVFGLGLSAVNAQTALSRNEIINSLQGAQAKVDISADDLRKQALEHIQKYPGDNSTEVLPLAAKLAQLRQFNVEVTFDFDSDRIRPESYETVGIIADALHTPYLMGQTFFVVGHTDAKGDREYNLKLSQRRADAIREALVTTFRVPAGMLEAVGLGEEQLRDPSNPDAEINRRVQLINVGF</sequence>
<dbReference type="Proteomes" id="UP000705379">
    <property type="component" value="Unassembled WGS sequence"/>
</dbReference>
<evidence type="ECO:0000256" key="1">
    <source>
        <dbReference type="ARBA" id="ARBA00004442"/>
    </source>
</evidence>
<dbReference type="InterPro" id="IPR036737">
    <property type="entry name" value="OmpA-like_sf"/>
</dbReference>
<evidence type="ECO:0000256" key="4">
    <source>
        <dbReference type="PROSITE-ProRule" id="PRU00473"/>
    </source>
</evidence>
<evidence type="ECO:0000256" key="2">
    <source>
        <dbReference type="ARBA" id="ARBA00023136"/>
    </source>
</evidence>
<evidence type="ECO:0000259" key="5">
    <source>
        <dbReference type="PROSITE" id="PS51123"/>
    </source>
</evidence>
<keyword evidence="3" id="KW-0998">Cell outer membrane</keyword>
<dbReference type="AlphaFoldDB" id="A0A944GTL6"/>
<organism evidence="6 7">
    <name type="scientific">Roseibium polysiphoniae</name>
    <dbReference type="NCBI Taxonomy" id="2571221"/>
    <lineage>
        <taxon>Bacteria</taxon>
        <taxon>Pseudomonadati</taxon>
        <taxon>Pseudomonadota</taxon>
        <taxon>Alphaproteobacteria</taxon>
        <taxon>Hyphomicrobiales</taxon>
        <taxon>Stappiaceae</taxon>
        <taxon>Roseibium</taxon>
    </lineage>
</organism>
<dbReference type="PROSITE" id="PS51123">
    <property type="entry name" value="OMPA_2"/>
    <property type="match status" value="1"/>
</dbReference>
<feature type="domain" description="OmpA-like" evidence="5">
    <location>
        <begin position="79"/>
        <end position="196"/>
    </location>
</feature>
<gene>
    <name evidence="6" type="ORF">DYI23_15540</name>
</gene>
<dbReference type="GO" id="GO:0009279">
    <property type="term" value="C:cell outer membrane"/>
    <property type="evidence" value="ECO:0007669"/>
    <property type="project" value="UniProtKB-SubCell"/>
</dbReference>
<evidence type="ECO:0000313" key="6">
    <source>
        <dbReference type="EMBL" id="MBS8261639.1"/>
    </source>
</evidence>
<dbReference type="PRINTS" id="PR01021">
    <property type="entry name" value="OMPADOMAIN"/>
</dbReference>
<name>A0A944GTL6_9HYPH</name>
<dbReference type="PANTHER" id="PTHR30329">
    <property type="entry name" value="STATOR ELEMENT OF FLAGELLAR MOTOR COMPLEX"/>
    <property type="match status" value="1"/>
</dbReference>
<dbReference type="RefSeq" id="WP_213217037.1">
    <property type="nucleotide sequence ID" value="NZ_QTKU01000004.1"/>
</dbReference>
<dbReference type="SUPFAM" id="SSF103088">
    <property type="entry name" value="OmpA-like"/>
    <property type="match status" value="1"/>
</dbReference>
<dbReference type="CDD" id="cd07185">
    <property type="entry name" value="OmpA_C-like"/>
    <property type="match status" value="1"/>
</dbReference>
<accession>A0A944GTL6</accession>
<dbReference type="Gene3D" id="3.30.1330.60">
    <property type="entry name" value="OmpA-like domain"/>
    <property type="match status" value="1"/>
</dbReference>
<dbReference type="InterPro" id="IPR006665">
    <property type="entry name" value="OmpA-like"/>
</dbReference>
<keyword evidence="2 4" id="KW-0472">Membrane</keyword>
<dbReference type="Pfam" id="PF00691">
    <property type="entry name" value="OmpA"/>
    <property type="match status" value="1"/>
</dbReference>